<evidence type="ECO:0000313" key="3">
    <source>
        <dbReference type="Proteomes" id="UP000245802"/>
    </source>
</evidence>
<dbReference type="SMART" id="SM00481">
    <property type="entry name" value="POLIIIAc"/>
    <property type="match status" value="1"/>
</dbReference>
<sequence length="294" mass="30668">MPRASAYTTAASRLAHLAAPARADLHTHTVASDGDYTPSQVVALARQARLAAVAITDHDTLAGVPEAQHAAAGAIEVVPGVEISTSFAGRELHLLGYFVRPDHPELGAALARVREGRRERFRALVALVQARGASIPDDRARLTETAADSLGRRHVADLVIVAGAARTRNEALQRFVHPVLKQAPPKVLLPIEEAVALVHAAGGVASLAHPPEGLTDEQVVALKGHGLDALEAVYPWARRAPEVRFRATAAAHGLAVSGGSDCHGPDPAHRRVGACAITAAEFAALRGRAGCAAH</sequence>
<dbReference type="InterPro" id="IPR003141">
    <property type="entry name" value="Pol/His_phosphatase_N"/>
</dbReference>
<dbReference type="AlphaFoldDB" id="A0A2Z3GXF7"/>
<dbReference type="SUPFAM" id="SSF89550">
    <property type="entry name" value="PHP domain-like"/>
    <property type="match status" value="1"/>
</dbReference>
<accession>A0A2Z3GXF7</accession>
<dbReference type="KEGG" id="gog:C1280_06435"/>
<dbReference type="Pfam" id="PF02811">
    <property type="entry name" value="PHP"/>
    <property type="match status" value="1"/>
</dbReference>
<dbReference type="PANTHER" id="PTHR42924">
    <property type="entry name" value="EXONUCLEASE"/>
    <property type="match status" value="1"/>
</dbReference>
<name>A0A2Z3GXF7_9BACT</name>
<proteinExistence type="predicted"/>
<dbReference type="GO" id="GO:0035312">
    <property type="term" value="F:5'-3' DNA exonuclease activity"/>
    <property type="evidence" value="ECO:0007669"/>
    <property type="project" value="TreeGrafter"/>
</dbReference>
<dbReference type="PANTHER" id="PTHR42924:SF3">
    <property type="entry name" value="POLYMERASE_HISTIDINOL PHOSPHATASE N-TERMINAL DOMAIN-CONTAINING PROTEIN"/>
    <property type="match status" value="1"/>
</dbReference>
<evidence type="ECO:0000259" key="1">
    <source>
        <dbReference type="SMART" id="SM00481"/>
    </source>
</evidence>
<keyword evidence="3" id="KW-1185">Reference proteome</keyword>
<dbReference type="InterPro" id="IPR052018">
    <property type="entry name" value="PHP_domain"/>
</dbReference>
<gene>
    <name evidence="2" type="ORF">C1280_06435</name>
</gene>
<dbReference type="InterPro" id="IPR004013">
    <property type="entry name" value="PHP_dom"/>
</dbReference>
<organism evidence="2 3">
    <name type="scientific">Gemmata obscuriglobus</name>
    <dbReference type="NCBI Taxonomy" id="114"/>
    <lineage>
        <taxon>Bacteria</taxon>
        <taxon>Pseudomonadati</taxon>
        <taxon>Planctomycetota</taxon>
        <taxon>Planctomycetia</taxon>
        <taxon>Gemmatales</taxon>
        <taxon>Gemmataceae</taxon>
        <taxon>Gemmata</taxon>
    </lineage>
</organism>
<protein>
    <submittedName>
        <fullName evidence="2">PHP domain-containing protein</fullName>
    </submittedName>
</protein>
<dbReference type="InterPro" id="IPR016195">
    <property type="entry name" value="Pol/histidinol_Pase-like"/>
</dbReference>
<dbReference type="Proteomes" id="UP000245802">
    <property type="component" value="Chromosome"/>
</dbReference>
<feature type="domain" description="Polymerase/histidinol phosphatase N-terminal" evidence="1">
    <location>
        <begin position="23"/>
        <end position="87"/>
    </location>
</feature>
<dbReference type="EMBL" id="CP025958">
    <property type="protein sequence ID" value="AWM36692.1"/>
    <property type="molecule type" value="Genomic_DNA"/>
</dbReference>
<evidence type="ECO:0000313" key="2">
    <source>
        <dbReference type="EMBL" id="AWM36692.1"/>
    </source>
</evidence>
<dbReference type="RefSeq" id="WP_050790388.1">
    <property type="nucleotide sequence ID" value="NZ_CP025958.1"/>
</dbReference>
<dbReference type="Gene3D" id="3.20.20.140">
    <property type="entry name" value="Metal-dependent hydrolases"/>
    <property type="match status" value="1"/>
</dbReference>
<dbReference type="Gene3D" id="1.10.150.650">
    <property type="match status" value="1"/>
</dbReference>
<reference evidence="2 3" key="1">
    <citation type="submission" date="2018-01" db="EMBL/GenBank/DDBJ databases">
        <title>G. obscuriglobus.</title>
        <authorList>
            <person name="Franke J."/>
            <person name="Blomberg W."/>
            <person name="Selmecki A."/>
        </authorList>
    </citation>
    <scope>NUCLEOTIDE SEQUENCE [LARGE SCALE GENOMIC DNA]</scope>
    <source>
        <strain evidence="2 3">DSM 5831</strain>
    </source>
</reference>
<dbReference type="CDD" id="cd07438">
    <property type="entry name" value="PHP_HisPPase_AMP"/>
    <property type="match status" value="1"/>
</dbReference>
<dbReference type="GO" id="GO:0004534">
    <property type="term" value="F:5'-3' RNA exonuclease activity"/>
    <property type="evidence" value="ECO:0007669"/>
    <property type="project" value="TreeGrafter"/>
</dbReference>
<dbReference type="OrthoDB" id="9804333at2"/>